<evidence type="ECO:0000313" key="1">
    <source>
        <dbReference type="EMBL" id="WMC10667.1"/>
    </source>
</evidence>
<keyword evidence="2" id="KW-1185">Reference proteome</keyword>
<dbReference type="EMBL" id="CP118224">
    <property type="protein sequence ID" value="WMC10667.1"/>
    <property type="molecule type" value="Genomic_DNA"/>
</dbReference>
<reference evidence="1 2" key="1">
    <citation type="submission" date="2023-02" db="EMBL/GenBank/DDBJ databases">
        <title>Complete genome sequence of a novel bacterium Oceanimonas sp. NTOU-MSR1 isolated from marine coast sediment.</title>
        <authorList>
            <person name="Yang H.-T."/>
            <person name="Chen Y.-L."/>
            <person name="Ho Y.-N."/>
        </authorList>
    </citation>
    <scope>NUCLEOTIDE SEQUENCE [LARGE SCALE GENOMIC DNA]</scope>
    <source>
        <strain evidence="1 2">NTOU-MSR1</strain>
    </source>
</reference>
<dbReference type="Proteomes" id="UP001223802">
    <property type="component" value="Chromosome"/>
</dbReference>
<dbReference type="AlphaFoldDB" id="A0AA50KPG4"/>
<dbReference type="RefSeq" id="WP_306761945.1">
    <property type="nucleotide sequence ID" value="NZ_CP118224.1"/>
</dbReference>
<dbReference type="PANTHER" id="PTHR38733:SF1">
    <property type="entry name" value="TYPE IV METHYL-DIRECTED RESTRICTION ENZYME ECOKMCRBC"/>
    <property type="match status" value="1"/>
</dbReference>
<dbReference type="InterPro" id="IPR019292">
    <property type="entry name" value="McrC"/>
</dbReference>
<proteinExistence type="predicted"/>
<evidence type="ECO:0000313" key="2">
    <source>
        <dbReference type="Proteomes" id="UP001223802"/>
    </source>
</evidence>
<organism evidence="1 2">
    <name type="scientific">Oceanimonas pelagia</name>
    <dbReference type="NCBI Taxonomy" id="3028314"/>
    <lineage>
        <taxon>Bacteria</taxon>
        <taxon>Pseudomonadati</taxon>
        <taxon>Pseudomonadota</taxon>
        <taxon>Gammaproteobacteria</taxon>
        <taxon>Aeromonadales</taxon>
        <taxon>Aeromonadaceae</taxon>
        <taxon>Oceanimonas</taxon>
    </lineage>
</organism>
<dbReference type="REBASE" id="754396">
    <property type="entry name" value="Ope1McrBCP"/>
</dbReference>
<sequence length="437" mass="50621">MTLVVREYATLSCEGNGAGMDAGVVSPATFDWLLSLQQGWKGRAELLKVEGKKRLRLCNHVGYLQSPGGEAIEILPKTEHEQPAEPDRLRRLLQRMLRSALGVKHREAGNAELLRSSAPLHEWIIGQFLHEVAELVRRGLRFDYHNVEEQCRFVRGRLDMNRQLRQTPDKATQFHVRHAEFSPERIENRLIKTALKVAFTLTRSSDNWRLANSLRHQLHDIAALHRPMQYFNRWDHGKMMKGYEAVKPWCRLILEQLNPDFQKGEHRGIALLFPMEQLFECYLASCLRRQLQPGARLTAQASRRHLLKHATHPASEPQGWFTLKPDFLVEHHQASFVLDAKWKLLNQHQATSEHKYGIRQADLYQMFAYGHTYLSGEGHLMLIYPKHRDFNQPLPAFHFDERLSLWCVPLDLDNGELVPGDWQSAFECFSQPITTSP</sequence>
<dbReference type="KEGG" id="ope:PU634_16605"/>
<dbReference type="PANTHER" id="PTHR38733">
    <property type="entry name" value="PROTEIN MCRC"/>
    <property type="match status" value="1"/>
</dbReference>
<name>A0AA50KPG4_9GAMM</name>
<protein>
    <submittedName>
        <fullName evidence="1">McrC family protein</fullName>
    </submittedName>
</protein>
<accession>A0AA50KPG4</accession>
<gene>
    <name evidence="1" type="ORF">PU634_16605</name>
</gene>
<dbReference type="Pfam" id="PF10117">
    <property type="entry name" value="McrBC"/>
    <property type="match status" value="1"/>
</dbReference>